<evidence type="ECO:0000313" key="2">
    <source>
        <dbReference type="Proteomes" id="UP000181936"/>
    </source>
</evidence>
<dbReference type="AlphaFoldDB" id="A0A1L3MUY3"/>
<dbReference type="RefSeq" id="WP_072580944.1">
    <property type="nucleotide sequence ID" value="NZ_CP016020.1"/>
</dbReference>
<evidence type="ECO:0008006" key="3">
    <source>
        <dbReference type="Google" id="ProtNLM"/>
    </source>
</evidence>
<organism evidence="1 2">
    <name type="scientific">Bacillus weihaiensis</name>
    <dbReference type="NCBI Taxonomy" id="1547283"/>
    <lineage>
        <taxon>Bacteria</taxon>
        <taxon>Bacillati</taxon>
        <taxon>Bacillota</taxon>
        <taxon>Bacilli</taxon>
        <taxon>Bacillales</taxon>
        <taxon>Bacillaceae</taxon>
        <taxon>Bacillus</taxon>
    </lineage>
</organism>
<dbReference type="InterPro" id="IPR024987">
    <property type="entry name" value="DUF3889"/>
</dbReference>
<dbReference type="STRING" id="1547283.A9C19_16110"/>
<evidence type="ECO:0000313" key="1">
    <source>
        <dbReference type="EMBL" id="APH06142.1"/>
    </source>
</evidence>
<dbReference type="Proteomes" id="UP000181936">
    <property type="component" value="Chromosome"/>
</dbReference>
<dbReference type="KEGG" id="bwh:A9C19_16110"/>
<name>A0A1L3MUY3_9BACI</name>
<dbReference type="OrthoDB" id="2377048at2"/>
<dbReference type="EMBL" id="CP016020">
    <property type="protein sequence ID" value="APH06142.1"/>
    <property type="molecule type" value="Genomic_DNA"/>
</dbReference>
<dbReference type="Gene3D" id="3.10.450.390">
    <property type="entry name" value="Protein of unknown function DUF3889"/>
    <property type="match status" value="1"/>
</dbReference>
<sequence>MIPQTKILFTVVAFLLMLTAGMKAYGEHNDQELDYEKWSKIAISSVQEKYPNAEVTDYKYVKREEVNEAESKDVFHLKVKEQEKIMIVNVDVVFNPINGKLITVKMEELEQQDF</sequence>
<keyword evidence="2" id="KW-1185">Reference proteome</keyword>
<reference evidence="1 2" key="1">
    <citation type="journal article" date="2016" name="Sci. Rep.">
        <title>Complete genome sequence and transcriptomic analysis of a novel marine strain Bacillus weihaiensis reveals the mechanism of brown algae degradation.</title>
        <authorList>
            <person name="Zhu Y."/>
            <person name="Chen P."/>
            <person name="Bao Y."/>
            <person name="Men Y."/>
            <person name="Zeng Y."/>
            <person name="Yang J."/>
            <person name="Sun J."/>
            <person name="Sun Y."/>
        </authorList>
    </citation>
    <scope>NUCLEOTIDE SEQUENCE [LARGE SCALE GENOMIC DNA]</scope>
    <source>
        <strain evidence="1 2">Alg07</strain>
    </source>
</reference>
<dbReference type="Pfam" id="PF13028">
    <property type="entry name" value="DUF3889"/>
    <property type="match status" value="1"/>
</dbReference>
<protein>
    <recommendedName>
        <fullName evidence="3">DUF3889 domain-containing protein</fullName>
    </recommendedName>
</protein>
<gene>
    <name evidence="1" type="ORF">A9C19_16110</name>
</gene>
<proteinExistence type="predicted"/>
<accession>A0A1L3MUY3</accession>